<dbReference type="Proteomes" id="UP000009022">
    <property type="component" value="Unassembled WGS sequence"/>
</dbReference>
<dbReference type="InterPro" id="IPR008422">
    <property type="entry name" value="KN_HD"/>
</dbReference>
<dbReference type="InterPro" id="IPR009057">
    <property type="entry name" value="Homeodomain-like_sf"/>
</dbReference>
<evidence type="ECO:0000256" key="1">
    <source>
        <dbReference type="ARBA" id="ARBA00009661"/>
    </source>
</evidence>
<dbReference type="CTD" id="6752539"/>
<keyword evidence="8" id="KW-1185">Reference proteome</keyword>
<organism evidence="7 8">
    <name type="scientific">Trichoplax adhaerens</name>
    <name type="common">Trichoplax reptans</name>
    <dbReference type="NCBI Taxonomy" id="10228"/>
    <lineage>
        <taxon>Eukaryota</taxon>
        <taxon>Metazoa</taxon>
        <taxon>Placozoa</taxon>
        <taxon>Uniplacotomia</taxon>
        <taxon>Trichoplacea</taxon>
        <taxon>Trichoplacidae</taxon>
        <taxon>Trichoplax</taxon>
    </lineage>
</organism>
<dbReference type="GeneID" id="6752539"/>
<dbReference type="Gene3D" id="1.10.10.60">
    <property type="entry name" value="Homeodomain-like"/>
    <property type="match status" value="1"/>
</dbReference>
<keyword evidence="3 5" id="KW-0371">Homeobox</keyword>
<dbReference type="GO" id="GO:0006355">
    <property type="term" value="P:regulation of DNA-templated transcription"/>
    <property type="evidence" value="ECO:0007669"/>
    <property type="project" value="InterPro"/>
</dbReference>
<dbReference type="KEGG" id="tad:TRIADDRAFT_9468"/>
<proteinExistence type="inferred from homology"/>
<dbReference type="OrthoDB" id="10056939at2759"/>
<evidence type="ECO:0000313" key="7">
    <source>
        <dbReference type="EMBL" id="EDV25759.1"/>
    </source>
</evidence>
<feature type="non-terminal residue" evidence="7">
    <location>
        <position position="1"/>
    </location>
</feature>
<keyword evidence="2 5" id="KW-0238">DNA-binding</keyword>
<keyword evidence="4 5" id="KW-0539">Nucleus</keyword>
<dbReference type="PANTHER" id="PTHR11850">
    <property type="entry name" value="HOMEOBOX PROTEIN TRANSCRIPTION FACTORS"/>
    <property type="match status" value="1"/>
</dbReference>
<dbReference type="RefSeq" id="XP_002111792.1">
    <property type="nucleotide sequence ID" value="XM_002111756.1"/>
</dbReference>
<dbReference type="eggNOG" id="KOG0773">
    <property type="taxonomic scope" value="Eukaryota"/>
</dbReference>
<evidence type="ECO:0000313" key="8">
    <source>
        <dbReference type="Proteomes" id="UP000009022"/>
    </source>
</evidence>
<dbReference type="InterPro" id="IPR001356">
    <property type="entry name" value="HD"/>
</dbReference>
<dbReference type="SUPFAM" id="SSF46689">
    <property type="entry name" value="Homeodomain-like"/>
    <property type="match status" value="1"/>
</dbReference>
<dbReference type="InParanoid" id="B3RU79"/>
<accession>B3RU79</accession>
<comment type="subcellular location">
    <subcellularLocation>
        <location evidence="5">Nucleus</location>
    </subcellularLocation>
</comment>
<reference evidence="7 8" key="1">
    <citation type="journal article" date="2008" name="Nature">
        <title>The Trichoplax genome and the nature of placozoans.</title>
        <authorList>
            <person name="Srivastava M."/>
            <person name="Begovic E."/>
            <person name="Chapman J."/>
            <person name="Putnam N.H."/>
            <person name="Hellsten U."/>
            <person name="Kawashima T."/>
            <person name="Kuo A."/>
            <person name="Mitros T."/>
            <person name="Salamov A."/>
            <person name="Carpenter M.L."/>
            <person name="Signorovitch A.Y."/>
            <person name="Moreno M.A."/>
            <person name="Kamm K."/>
            <person name="Grimwood J."/>
            <person name="Schmutz J."/>
            <person name="Shapiro H."/>
            <person name="Grigoriev I.V."/>
            <person name="Buss L.W."/>
            <person name="Schierwater B."/>
            <person name="Dellaporta S.L."/>
            <person name="Rokhsar D.S."/>
        </authorList>
    </citation>
    <scope>NUCLEOTIDE SEQUENCE [LARGE SCALE GENOMIC DNA]</scope>
    <source>
        <strain evidence="7 8">Grell-BS-1999</strain>
    </source>
</reference>
<feature type="DNA-binding region" description="Homeobox" evidence="5">
    <location>
        <begin position="3"/>
        <end position="60"/>
    </location>
</feature>
<dbReference type="GO" id="GO:0003677">
    <property type="term" value="F:DNA binding"/>
    <property type="evidence" value="ECO:0007669"/>
    <property type="project" value="UniProtKB-UniRule"/>
</dbReference>
<dbReference type="AlphaFoldDB" id="B3RU79"/>
<dbReference type="OMA" id="SNWMINV"/>
<dbReference type="HOGENOM" id="CLU_049543_14_1_1"/>
<protein>
    <recommendedName>
        <fullName evidence="6">Homeobox domain-containing protein</fullName>
    </recommendedName>
</protein>
<feature type="domain" description="Homeobox" evidence="6">
    <location>
        <begin position="1"/>
        <end position="59"/>
    </location>
</feature>
<evidence type="ECO:0000259" key="6">
    <source>
        <dbReference type="PROSITE" id="PS50071"/>
    </source>
</evidence>
<dbReference type="PROSITE" id="PS50071">
    <property type="entry name" value="HOMEOBOX_2"/>
    <property type="match status" value="1"/>
</dbReference>
<dbReference type="InterPro" id="IPR050224">
    <property type="entry name" value="TALE_homeobox"/>
</dbReference>
<evidence type="ECO:0000256" key="4">
    <source>
        <dbReference type="ARBA" id="ARBA00023242"/>
    </source>
</evidence>
<dbReference type="PhylomeDB" id="B3RU79"/>
<dbReference type="FunFam" id="1.10.10.60:FF:000004">
    <property type="entry name" value="Meis2 homeobox isoform 2c"/>
    <property type="match status" value="1"/>
</dbReference>
<dbReference type="CDD" id="cd00086">
    <property type="entry name" value="homeodomain"/>
    <property type="match status" value="1"/>
</dbReference>
<sequence>KRGILPKQATTVMKTWLFQHLMHPYPTEDEKRAIATQTNLSILQVNNWFINARRRILQPM</sequence>
<feature type="non-terminal residue" evidence="7">
    <location>
        <position position="60"/>
    </location>
</feature>
<comment type="similarity">
    <text evidence="1">Belongs to the TALE/MEIS homeobox family.</text>
</comment>
<dbReference type="SMART" id="SM00389">
    <property type="entry name" value="HOX"/>
    <property type="match status" value="1"/>
</dbReference>
<evidence type="ECO:0000256" key="3">
    <source>
        <dbReference type="ARBA" id="ARBA00023155"/>
    </source>
</evidence>
<dbReference type="GO" id="GO:0005634">
    <property type="term" value="C:nucleus"/>
    <property type="evidence" value="ECO:0007669"/>
    <property type="project" value="UniProtKB-SubCell"/>
</dbReference>
<dbReference type="STRING" id="10228.B3RU79"/>
<dbReference type="Pfam" id="PF05920">
    <property type="entry name" value="Homeobox_KN"/>
    <property type="match status" value="1"/>
</dbReference>
<dbReference type="EMBL" id="DS985244">
    <property type="protein sequence ID" value="EDV25759.1"/>
    <property type="molecule type" value="Genomic_DNA"/>
</dbReference>
<evidence type="ECO:0000256" key="5">
    <source>
        <dbReference type="PROSITE-ProRule" id="PRU00108"/>
    </source>
</evidence>
<evidence type="ECO:0000256" key="2">
    <source>
        <dbReference type="ARBA" id="ARBA00023125"/>
    </source>
</evidence>
<gene>
    <name evidence="7" type="ORF">TRIADDRAFT_9468</name>
</gene>
<name>B3RU79_TRIAD</name>